<evidence type="ECO:0000256" key="1">
    <source>
        <dbReference type="SAM" id="MobiDB-lite"/>
    </source>
</evidence>
<sequence length="253" mass="28175">MAPKNKAKAAPKAEPKAKKSKPMVVADDPTPAEMKASIQRMLNLVKYKADPLKNKSGDRLTEAQEVLEAYRQISDSDRKGFIAGYQKHVLKDLKWMGQYTKKVVKEAEEEDHSTKGMMTSSRIFELNGLKFGDFPEKKQKKLLEGFLQECASEVGAPRAKRAGQLEQSGQQCSQELGCKTWRVELGMHCSGELQVRFQSAGDQGWPGDSEELCRGFSKDPGPAGSHAFHDGRGSLQGRESRRRPVEPQRPRAS</sequence>
<dbReference type="EMBL" id="CAJNJA010010975">
    <property type="protein sequence ID" value="CAE7265014.1"/>
    <property type="molecule type" value="Genomic_DNA"/>
</dbReference>
<dbReference type="Proteomes" id="UP000601435">
    <property type="component" value="Unassembled WGS sequence"/>
</dbReference>
<feature type="region of interest" description="Disordered" evidence="1">
    <location>
        <begin position="1"/>
        <end position="29"/>
    </location>
</feature>
<comment type="caution">
    <text evidence="2">The sequence shown here is derived from an EMBL/GenBank/DDBJ whole genome shotgun (WGS) entry which is preliminary data.</text>
</comment>
<reference evidence="2" key="1">
    <citation type="submission" date="2021-02" db="EMBL/GenBank/DDBJ databases">
        <authorList>
            <person name="Dougan E. K."/>
            <person name="Rhodes N."/>
            <person name="Thang M."/>
            <person name="Chan C."/>
        </authorList>
    </citation>
    <scope>NUCLEOTIDE SEQUENCE</scope>
</reference>
<name>A0A812MHK9_9DINO</name>
<proteinExistence type="predicted"/>
<gene>
    <name evidence="2" type="ORF">SNEC2469_LOCUS6189</name>
</gene>
<feature type="compositionally biased region" description="Basic and acidic residues" evidence="1">
    <location>
        <begin position="227"/>
        <end position="253"/>
    </location>
</feature>
<evidence type="ECO:0000313" key="2">
    <source>
        <dbReference type="EMBL" id="CAE7265014.1"/>
    </source>
</evidence>
<keyword evidence="3" id="KW-1185">Reference proteome</keyword>
<evidence type="ECO:0000313" key="3">
    <source>
        <dbReference type="Proteomes" id="UP000601435"/>
    </source>
</evidence>
<protein>
    <submittedName>
        <fullName evidence="2">Uncharacterized protein</fullName>
    </submittedName>
</protein>
<dbReference type="AlphaFoldDB" id="A0A812MHK9"/>
<accession>A0A812MHK9</accession>
<feature type="region of interest" description="Disordered" evidence="1">
    <location>
        <begin position="199"/>
        <end position="253"/>
    </location>
</feature>
<organism evidence="2 3">
    <name type="scientific">Symbiodinium necroappetens</name>
    <dbReference type="NCBI Taxonomy" id="1628268"/>
    <lineage>
        <taxon>Eukaryota</taxon>
        <taxon>Sar</taxon>
        <taxon>Alveolata</taxon>
        <taxon>Dinophyceae</taxon>
        <taxon>Suessiales</taxon>
        <taxon>Symbiodiniaceae</taxon>
        <taxon>Symbiodinium</taxon>
    </lineage>
</organism>
<dbReference type="OrthoDB" id="431053at2759"/>